<dbReference type="Proteomes" id="UP000677265">
    <property type="component" value="Unassembled WGS sequence"/>
</dbReference>
<evidence type="ECO:0000313" key="3">
    <source>
        <dbReference type="Proteomes" id="UP000677265"/>
    </source>
</evidence>
<keyword evidence="3" id="KW-1185">Reference proteome</keyword>
<evidence type="ECO:0000313" key="1">
    <source>
        <dbReference type="EMBL" id="MBS4186115.1"/>
    </source>
</evidence>
<proteinExistence type="predicted"/>
<accession>A0A942YDW0</accession>
<protein>
    <submittedName>
        <fullName evidence="1">Uncharacterized protein</fullName>
    </submittedName>
</protein>
<gene>
    <name evidence="2" type="ORF">KHB02_002955</name>
    <name evidence="1" type="ORF">KHB02_32490</name>
</gene>
<dbReference type="EMBL" id="JAGYPE010000006">
    <property type="protein sequence ID" value="MBS4186115.1"/>
    <property type="molecule type" value="Genomic_DNA"/>
</dbReference>
<comment type="caution">
    <text evidence="1">The sequence shown here is derived from an EMBL/GenBank/DDBJ whole genome shotgun (WGS) entry which is preliminary data.</text>
</comment>
<evidence type="ECO:0000313" key="2">
    <source>
        <dbReference type="EMBL" id="MCH6264488.1"/>
    </source>
</evidence>
<reference evidence="1" key="1">
    <citation type="submission" date="2021-05" db="EMBL/GenBank/DDBJ databases">
        <title>Novel Bacillus species.</title>
        <authorList>
            <person name="Liu G."/>
        </authorList>
    </citation>
    <scope>NUCLEOTIDE SEQUENCE</scope>
    <source>
        <strain evidence="1 3">FJAT-50051</strain>
    </source>
</reference>
<organism evidence="1">
    <name type="scientific">Neobacillus citreus</name>
    <dbReference type="NCBI Taxonomy" id="2833578"/>
    <lineage>
        <taxon>Bacteria</taxon>
        <taxon>Bacillati</taxon>
        <taxon>Bacillota</taxon>
        <taxon>Bacilli</taxon>
        <taxon>Bacillales</taxon>
        <taxon>Bacillaceae</taxon>
        <taxon>Neobacillus</taxon>
    </lineage>
</organism>
<sequence length="45" mass="5278">MEQNFKLILNELQKINGRLENLEVGQKNLQLDVLDLKNGQEKLKK</sequence>
<dbReference type="AlphaFoldDB" id="A0A942YDW0"/>
<name>A0A942YDW0_9BACI</name>
<dbReference type="RefSeq" id="WP_213145910.1">
    <property type="nucleotide sequence ID" value="NZ_JAGYPE020000003.1"/>
</dbReference>
<dbReference type="EMBL" id="JAGYPE020000003">
    <property type="protein sequence ID" value="MCH6264488.1"/>
    <property type="molecule type" value="Genomic_DNA"/>
</dbReference>